<gene>
    <name evidence="1" type="ORF">H924_03165</name>
</gene>
<protein>
    <submittedName>
        <fullName evidence="1">Uncharacterized protein</fullName>
    </submittedName>
</protein>
<dbReference type="eggNOG" id="ENOG5031MSA">
    <property type="taxonomic scope" value="Bacteria"/>
</dbReference>
<dbReference type="EMBL" id="CP004354">
    <property type="protein sequence ID" value="AGG66083.1"/>
    <property type="molecule type" value="Genomic_DNA"/>
</dbReference>
<organism evidence="1 2">
    <name type="scientific">Corynebacterium callunae DSM 20147</name>
    <dbReference type="NCBI Taxonomy" id="1121353"/>
    <lineage>
        <taxon>Bacteria</taxon>
        <taxon>Bacillati</taxon>
        <taxon>Actinomycetota</taxon>
        <taxon>Actinomycetes</taxon>
        <taxon>Mycobacteriales</taxon>
        <taxon>Corynebacteriaceae</taxon>
        <taxon>Corynebacterium</taxon>
    </lineage>
</organism>
<proteinExistence type="predicted"/>
<dbReference type="Proteomes" id="UP000011760">
    <property type="component" value="Chromosome"/>
</dbReference>
<evidence type="ECO:0000313" key="1">
    <source>
        <dbReference type="EMBL" id="AGG66083.1"/>
    </source>
</evidence>
<dbReference type="STRING" id="1121353.H924_03165"/>
<dbReference type="KEGG" id="ccn:H924_03165"/>
<dbReference type="HOGENOM" id="CLU_168127_0_0_11"/>
<sequence>MLNDERRKTFVAVFFKLGGNLQSLCTDQQGMRINIPRARDLAQELLHLDTPVVPQPDFGEQMAYEIHQALRNSLLTYSGNIEKFNYTATDMATVALEALSQIETVDTDLAHQLERLT</sequence>
<reference evidence="1 2" key="1">
    <citation type="submission" date="2013-02" db="EMBL/GenBank/DDBJ databases">
        <title>The complete genome sequence of Corynebacterium callunae DSM 20147.</title>
        <authorList>
            <person name="Ruckert C."/>
            <person name="Albersmeier A."/>
            <person name="Kalinowski J."/>
        </authorList>
    </citation>
    <scope>NUCLEOTIDE SEQUENCE [LARGE SCALE GENOMIC DNA]</scope>
    <source>
        <strain evidence="1 2">DSM 20147</strain>
    </source>
</reference>
<evidence type="ECO:0000313" key="2">
    <source>
        <dbReference type="Proteomes" id="UP000011760"/>
    </source>
</evidence>
<dbReference type="PATRIC" id="fig|1121353.3.peg.654"/>
<name>M1UXQ9_9CORY</name>
<keyword evidence="2" id="KW-1185">Reference proteome</keyword>
<dbReference type="AlphaFoldDB" id="M1UXQ9"/>
<accession>M1UXQ9</accession>